<accession>A0AAV9ZDG0</accession>
<organism evidence="1 2">
    <name type="scientific">Favolaschia claudopus</name>
    <dbReference type="NCBI Taxonomy" id="2862362"/>
    <lineage>
        <taxon>Eukaryota</taxon>
        <taxon>Fungi</taxon>
        <taxon>Dikarya</taxon>
        <taxon>Basidiomycota</taxon>
        <taxon>Agaricomycotina</taxon>
        <taxon>Agaricomycetes</taxon>
        <taxon>Agaricomycetidae</taxon>
        <taxon>Agaricales</taxon>
        <taxon>Marasmiineae</taxon>
        <taxon>Mycenaceae</taxon>
        <taxon>Favolaschia</taxon>
    </lineage>
</organism>
<gene>
    <name evidence="1" type="ORF">R3P38DRAFT_2810000</name>
</gene>
<dbReference type="AlphaFoldDB" id="A0AAV9ZDG0"/>
<evidence type="ECO:0000313" key="1">
    <source>
        <dbReference type="EMBL" id="KAK6977740.1"/>
    </source>
</evidence>
<comment type="caution">
    <text evidence="1">The sequence shown here is derived from an EMBL/GenBank/DDBJ whole genome shotgun (WGS) entry which is preliminary data.</text>
</comment>
<sequence>MYRGENAEQKRGEGNEVGARRKLVVRTKSAIPNYVPPAYFKSGSETILASTCIQVSLYRPKLWPFEFNFKTTVLFRFNAESMQPLPRLYQFELIAFGSTPRLCMLVVKQRQFKSTLCCLVRVQLKLSSCNSYSSHSSSCSSPNSHFPVDPGPIEALNHVVFIFLLILESGELFILLSFRLVSTSTSQLFLIYHPRDACRIEVNSAHSYFTTIFLLFLTPLKFTLRRDTSPGPRRLARPSRTCYATNRAHVGENAARRDENGGSGAGRRVGLARDGEWGQRDGFAPVLRESAGVRRLRESGDTGVGVVVGSVREAGWWGSALGESRSRDCELS</sequence>
<protein>
    <submittedName>
        <fullName evidence="1">Uncharacterized protein</fullName>
    </submittedName>
</protein>
<dbReference type="Proteomes" id="UP001362999">
    <property type="component" value="Unassembled WGS sequence"/>
</dbReference>
<evidence type="ECO:0000313" key="2">
    <source>
        <dbReference type="Proteomes" id="UP001362999"/>
    </source>
</evidence>
<proteinExistence type="predicted"/>
<name>A0AAV9ZDG0_9AGAR</name>
<dbReference type="EMBL" id="JAWWNJ010000166">
    <property type="protein sequence ID" value="KAK6977740.1"/>
    <property type="molecule type" value="Genomic_DNA"/>
</dbReference>
<keyword evidence="2" id="KW-1185">Reference proteome</keyword>
<reference evidence="1 2" key="1">
    <citation type="journal article" date="2024" name="J Genomics">
        <title>Draft genome sequencing and assembly of Favolaschia claudopus CIRM-BRFM 2984 isolated from oak limbs.</title>
        <authorList>
            <person name="Navarro D."/>
            <person name="Drula E."/>
            <person name="Chaduli D."/>
            <person name="Cazenave R."/>
            <person name="Ahrendt S."/>
            <person name="Wang J."/>
            <person name="Lipzen A."/>
            <person name="Daum C."/>
            <person name="Barry K."/>
            <person name="Grigoriev I.V."/>
            <person name="Favel A."/>
            <person name="Rosso M.N."/>
            <person name="Martin F."/>
        </authorList>
    </citation>
    <scope>NUCLEOTIDE SEQUENCE [LARGE SCALE GENOMIC DNA]</scope>
    <source>
        <strain evidence="1 2">CIRM-BRFM 2984</strain>
    </source>
</reference>